<dbReference type="AlphaFoldDB" id="A0ABD1XYT0"/>
<protein>
    <submittedName>
        <fullName evidence="1">Uncharacterized protein</fullName>
    </submittedName>
</protein>
<dbReference type="EMBL" id="JBHFFA010000007">
    <property type="protein sequence ID" value="KAL2614109.1"/>
    <property type="molecule type" value="Genomic_DNA"/>
</dbReference>
<comment type="caution">
    <text evidence="1">The sequence shown here is derived from an EMBL/GenBank/DDBJ whole genome shotgun (WGS) entry which is preliminary data.</text>
</comment>
<evidence type="ECO:0000313" key="1">
    <source>
        <dbReference type="EMBL" id="KAL2614109.1"/>
    </source>
</evidence>
<keyword evidence="2" id="KW-1185">Reference proteome</keyword>
<evidence type="ECO:0000313" key="2">
    <source>
        <dbReference type="Proteomes" id="UP001605036"/>
    </source>
</evidence>
<name>A0ABD1XYT0_9MARC</name>
<dbReference type="Proteomes" id="UP001605036">
    <property type="component" value="Unassembled WGS sequence"/>
</dbReference>
<gene>
    <name evidence="1" type="ORF">R1flu_025801</name>
</gene>
<proteinExistence type="predicted"/>
<reference evidence="1 2" key="1">
    <citation type="submission" date="2024-09" db="EMBL/GenBank/DDBJ databases">
        <title>Chromosome-scale assembly of Riccia fluitans.</title>
        <authorList>
            <person name="Paukszto L."/>
            <person name="Sawicki J."/>
            <person name="Karawczyk K."/>
            <person name="Piernik-Szablinska J."/>
            <person name="Szczecinska M."/>
            <person name="Mazdziarz M."/>
        </authorList>
    </citation>
    <scope>NUCLEOTIDE SEQUENCE [LARGE SCALE GENOMIC DNA]</scope>
    <source>
        <strain evidence="1">Rf_01</strain>
        <tissue evidence="1">Aerial parts of the thallus</tissue>
    </source>
</reference>
<sequence>MLPVSEMIRAFHLLLYDGASTQYSKLGADPLGVCFRTLVEMLGFNTGGANWSSAWAIQDVPSFDSMPRNFSSETVLSLLTGKILILPLLVTIKRGACGHLQ</sequence>
<organism evidence="1 2">
    <name type="scientific">Riccia fluitans</name>
    <dbReference type="NCBI Taxonomy" id="41844"/>
    <lineage>
        <taxon>Eukaryota</taxon>
        <taxon>Viridiplantae</taxon>
        <taxon>Streptophyta</taxon>
        <taxon>Embryophyta</taxon>
        <taxon>Marchantiophyta</taxon>
        <taxon>Marchantiopsida</taxon>
        <taxon>Marchantiidae</taxon>
        <taxon>Marchantiales</taxon>
        <taxon>Ricciaceae</taxon>
        <taxon>Riccia</taxon>
    </lineage>
</organism>
<accession>A0ABD1XYT0</accession>